<name>A0ABX0A9T2_9BACI</name>
<sequence length="117" mass="13874">MKYRYIKAEKGAILPISLFLLFLFSLVTVHAATKYEIEKQSFHHIEETYTLEILLLMAYRDVEEIYADSPDENGQIQYENGFVNYNLIEETESYYNIYFQCYSGNNELFTTLKLPKQ</sequence>
<proteinExistence type="predicted"/>
<dbReference type="Pfam" id="PF14173">
    <property type="entry name" value="ComGG"/>
    <property type="match status" value="1"/>
</dbReference>
<protein>
    <recommendedName>
        <fullName evidence="3">DUF3888 domain-containing protein</fullName>
    </recommendedName>
</protein>
<dbReference type="InterPro" id="IPR020372">
    <property type="entry name" value="Competence_ComGG"/>
</dbReference>
<organism evidence="1 2">
    <name type="scientific">Pallidibacillus pasinlerensis</name>
    <dbReference type="NCBI Taxonomy" id="2703818"/>
    <lineage>
        <taxon>Bacteria</taxon>
        <taxon>Bacillati</taxon>
        <taxon>Bacillota</taxon>
        <taxon>Bacilli</taxon>
        <taxon>Bacillales</taxon>
        <taxon>Bacillaceae</taxon>
        <taxon>Pallidibacillus</taxon>
    </lineage>
</organism>
<reference evidence="1 2" key="1">
    <citation type="submission" date="2020-01" db="EMBL/GenBank/DDBJ databases">
        <title>A novel Bacillus sp. from Pasinler.</title>
        <authorList>
            <person name="Adiguzel A."/>
            <person name="Ay H."/>
            <person name="Baltaci M.O."/>
        </authorList>
    </citation>
    <scope>NUCLEOTIDE SEQUENCE [LARGE SCALE GENOMIC DNA]</scope>
    <source>
        <strain evidence="1 2">P1</strain>
    </source>
</reference>
<dbReference type="Proteomes" id="UP000743899">
    <property type="component" value="Unassembled WGS sequence"/>
</dbReference>
<evidence type="ECO:0000313" key="1">
    <source>
        <dbReference type="EMBL" id="NCU17872.1"/>
    </source>
</evidence>
<accession>A0ABX0A9T2</accession>
<evidence type="ECO:0008006" key="3">
    <source>
        <dbReference type="Google" id="ProtNLM"/>
    </source>
</evidence>
<gene>
    <name evidence="1" type="ORF">GW534_09025</name>
</gene>
<comment type="caution">
    <text evidence="1">The sequence shown here is derived from an EMBL/GenBank/DDBJ whole genome shotgun (WGS) entry which is preliminary data.</text>
</comment>
<dbReference type="RefSeq" id="WP_161920702.1">
    <property type="nucleotide sequence ID" value="NZ_JAACYS010000037.1"/>
</dbReference>
<keyword evidence="2" id="KW-1185">Reference proteome</keyword>
<dbReference type="EMBL" id="JAACYS010000037">
    <property type="protein sequence ID" value="NCU17872.1"/>
    <property type="molecule type" value="Genomic_DNA"/>
</dbReference>
<evidence type="ECO:0000313" key="2">
    <source>
        <dbReference type="Proteomes" id="UP000743899"/>
    </source>
</evidence>